<evidence type="ECO:0000256" key="1">
    <source>
        <dbReference type="SAM" id="MobiDB-lite"/>
    </source>
</evidence>
<organism evidence="3">
    <name type="scientific">freshwater metagenome</name>
    <dbReference type="NCBI Taxonomy" id="449393"/>
    <lineage>
        <taxon>unclassified sequences</taxon>
        <taxon>metagenomes</taxon>
        <taxon>ecological metagenomes</taxon>
    </lineage>
</organism>
<protein>
    <submittedName>
        <fullName evidence="3">Unannotated protein</fullName>
    </submittedName>
</protein>
<dbReference type="InterPro" id="IPR012938">
    <property type="entry name" value="Glc/Sorbosone_DH"/>
</dbReference>
<feature type="domain" description="Glucose/Sorbosone dehydrogenase" evidence="2">
    <location>
        <begin position="78"/>
        <end position="379"/>
    </location>
</feature>
<dbReference type="InterPro" id="IPR011042">
    <property type="entry name" value="6-blade_b-propeller_TolB-like"/>
</dbReference>
<dbReference type="SUPFAM" id="SSF50952">
    <property type="entry name" value="Soluble quinoprotein glucose dehydrogenase"/>
    <property type="match status" value="1"/>
</dbReference>
<dbReference type="EMBL" id="CAFBNL010000025">
    <property type="protein sequence ID" value="CAB4949843.1"/>
    <property type="molecule type" value="Genomic_DNA"/>
</dbReference>
<sequence length="414" mass="44118">MLRPTACQRHRALRILAALVISVFLLTACGDNKSRAGTLGPSPSGATGSTANNNPSTTLPQQGSESLEARLVSVATNLNQPIAIATVGADTYIGEKSGRIRRLDEASRNPLVLDISKRVISDSYEQGLLGMAFSPDRSFLYVAYTHIDGRIVLDALPWAGRGTPGSGWRTIIAIPDPQSNHNGGDIHFDSASNLWMSFGDGGSAGDEGYGHAEGGNAQSLKTLLGKIIRINPTPNGVKPYAIPSDNPFVGRSDALPEIWAYGLRNPWRFDLDEGMLWIGDVGQSNREEIDRVETASGAGSNFGWNIYEGNSTHRSGRRVDAVAPIFDYPHAGNNCAIIGGVVAHDPQFKALNGKYLFSDACGGDLNTLIFDNQRRVKSASLGIRVDQPTTFGVDASGAVLVASQGGTIYRIAPK</sequence>
<evidence type="ECO:0000313" key="3">
    <source>
        <dbReference type="EMBL" id="CAB4949843.1"/>
    </source>
</evidence>
<dbReference type="InterPro" id="IPR011041">
    <property type="entry name" value="Quinoprot_gluc/sorb_DH_b-prop"/>
</dbReference>
<feature type="compositionally biased region" description="Polar residues" evidence="1">
    <location>
        <begin position="44"/>
        <end position="64"/>
    </location>
</feature>
<dbReference type="Gene3D" id="2.120.10.30">
    <property type="entry name" value="TolB, C-terminal domain"/>
    <property type="match status" value="1"/>
</dbReference>
<reference evidence="3" key="1">
    <citation type="submission" date="2020-05" db="EMBL/GenBank/DDBJ databases">
        <authorList>
            <person name="Chiriac C."/>
            <person name="Salcher M."/>
            <person name="Ghai R."/>
            <person name="Kavagutti S V."/>
        </authorList>
    </citation>
    <scope>NUCLEOTIDE SEQUENCE</scope>
</reference>
<feature type="region of interest" description="Disordered" evidence="1">
    <location>
        <begin position="37"/>
        <end position="64"/>
    </location>
</feature>
<name>A0A6J7K3X8_9ZZZZ</name>
<dbReference type="Pfam" id="PF07995">
    <property type="entry name" value="GSDH"/>
    <property type="match status" value="1"/>
</dbReference>
<dbReference type="AlphaFoldDB" id="A0A6J7K3X8"/>
<dbReference type="PANTHER" id="PTHR19328:SF75">
    <property type="entry name" value="ALDOSE SUGAR DEHYDROGENASE YLII"/>
    <property type="match status" value="1"/>
</dbReference>
<proteinExistence type="predicted"/>
<accession>A0A6J7K3X8</accession>
<dbReference type="PROSITE" id="PS51257">
    <property type="entry name" value="PROKAR_LIPOPROTEIN"/>
    <property type="match status" value="1"/>
</dbReference>
<gene>
    <name evidence="3" type="ORF">UFOPK3789_00612</name>
</gene>
<dbReference type="PANTHER" id="PTHR19328">
    <property type="entry name" value="HEDGEHOG-INTERACTING PROTEIN"/>
    <property type="match status" value="1"/>
</dbReference>
<evidence type="ECO:0000259" key="2">
    <source>
        <dbReference type="Pfam" id="PF07995"/>
    </source>
</evidence>